<keyword evidence="8" id="KW-0131">Cell cycle</keyword>
<keyword evidence="11" id="KW-1185">Reference proteome</keyword>
<dbReference type="AlphaFoldDB" id="A0A553PCY0"/>
<dbReference type="GO" id="GO:0000444">
    <property type="term" value="C:MIS12/MIND type complex"/>
    <property type="evidence" value="ECO:0007669"/>
    <property type="project" value="InterPro"/>
</dbReference>
<keyword evidence="9" id="KW-0137">Centromere</keyword>
<keyword evidence="5" id="KW-0498">Mitosis</keyword>
<comment type="caution">
    <text evidence="10">The sequence shown here is derived from an EMBL/GenBank/DDBJ whole genome shotgun (WGS) entry which is preliminary data.</text>
</comment>
<sequence>MEEQAHKNTGKSVRYALLQQCQEKSKQKWRKLQDQRRSDFSSVLPEAIRKDKNFVSQLHKQLMADIDQAIGEAFQDRFDEWNLSSKLEKLDQIEEDCKELAIQNAWRPSGTPKDDLAAHCTQRYLDEHDKLDNDVFKPLKHDVTDLLAEVQVMCQKVEENKSEIQTILDHPLAQAAK</sequence>
<protein>
    <submittedName>
        <fullName evidence="10">Uncharacterized protein</fullName>
    </submittedName>
</protein>
<evidence type="ECO:0000256" key="4">
    <source>
        <dbReference type="ARBA" id="ARBA00022618"/>
    </source>
</evidence>
<organism evidence="10 11">
    <name type="scientific">Tigriopus californicus</name>
    <name type="common">Marine copepod</name>
    <dbReference type="NCBI Taxonomy" id="6832"/>
    <lineage>
        <taxon>Eukaryota</taxon>
        <taxon>Metazoa</taxon>
        <taxon>Ecdysozoa</taxon>
        <taxon>Arthropoda</taxon>
        <taxon>Crustacea</taxon>
        <taxon>Multicrustacea</taxon>
        <taxon>Hexanauplia</taxon>
        <taxon>Copepoda</taxon>
        <taxon>Harpacticoida</taxon>
        <taxon>Harpacticidae</taxon>
        <taxon>Tigriopus</taxon>
    </lineage>
</organism>
<evidence type="ECO:0000256" key="3">
    <source>
        <dbReference type="ARBA" id="ARBA00022454"/>
    </source>
</evidence>
<dbReference type="GO" id="GO:0005634">
    <property type="term" value="C:nucleus"/>
    <property type="evidence" value="ECO:0007669"/>
    <property type="project" value="UniProtKB-SubCell"/>
</dbReference>
<dbReference type="Pfam" id="PF03980">
    <property type="entry name" value="Nnf1"/>
    <property type="match status" value="1"/>
</dbReference>
<keyword evidence="7" id="KW-0539">Nucleus</keyword>
<evidence type="ECO:0000256" key="5">
    <source>
        <dbReference type="ARBA" id="ARBA00022776"/>
    </source>
</evidence>
<dbReference type="GO" id="GO:0051301">
    <property type="term" value="P:cell division"/>
    <property type="evidence" value="ECO:0007669"/>
    <property type="project" value="UniProtKB-KW"/>
</dbReference>
<evidence type="ECO:0000256" key="2">
    <source>
        <dbReference type="ARBA" id="ARBA00004629"/>
    </source>
</evidence>
<dbReference type="OrthoDB" id="18453at2759"/>
<keyword evidence="3" id="KW-0158">Chromosome</keyword>
<keyword evidence="6" id="KW-0995">Kinetochore</keyword>
<evidence type="ECO:0000256" key="6">
    <source>
        <dbReference type="ARBA" id="ARBA00022838"/>
    </source>
</evidence>
<gene>
    <name evidence="10" type="ORF">TCAL_07121</name>
</gene>
<keyword evidence="4" id="KW-0132">Cell division</keyword>
<evidence type="ECO:0000256" key="1">
    <source>
        <dbReference type="ARBA" id="ARBA00004123"/>
    </source>
</evidence>
<dbReference type="Proteomes" id="UP000318571">
    <property type="component" value="Chromosome 2"/>
</dbReference>
<evidence type="ECO:0000256" key="7">
    <source>
        <dbReference type="ARBA" id="ARBA00023242"/>
    </source>
</evidence>
<evidence type="ECO:0000313" key="11">
    <source>
        <dbReference type="Proteomes" id="UP000318571"/>
    </source>
</evidence>
<evidence type="ECO:0000256" key="9">
    <source>
        <dbReference type="ARBA" id="ARBA00023328"/>
    </source>
</evidence>
<comment type="subcellular location">
    <subcellularLocation>
        <location evidence="2">Chromosome</location>
        <location evidence="2">Centromere</location>
        <location evidence="2">Kinetochore</location>
    </subcellularLocation>
    <subcellularLocation>
        <location evidence="1">Nucleus</location>
    </subcellularLocation>
</comment>
<dbReference type="EMBL" id="VCGU01000005">
    <property type="protein sequence ID" value="TRY75542.1"/>
    <property type="molecule type" value="Genomic_DNA"/>
</dbReference>
<accession>A0A553PCY0</accession>
<dbReference type="InterPro" id="IPR007128">
    <property type="entry name" value="PMF1/Nnf1"/>
</dbReference>
<name>A0A553PCY0_TIGCA</name>
<evidence type="ECO:0000256" key="8">
    <source>
        <dbReference type="ARBA" id="ARBA00023306"/>
    </source>
</evidence>
<proteinExistence type="predicted"/>
<reference evidence="10 11" key="1">
    <citation type="journal article" date="2018" name="Nat. Ecol. Evol.">
        <title>Genomic signatures of mitonuclear coevolution across populations of Tigriopus californicus.</title>
        <authorList>
            <person name="Barreto F.S."/>
            <person name="Watson E.T."/>
            <person name="Lima T.G."/>
            <person name="Willett C.S."/>
            <person name="Edmands S."/>
            <person name="Li W."/>
            <person name="Burton R.S."/>
        </authorList>
    </citation>
    <scope>NUCLEOTIDE SEQUENCE [LARGE SCALE GENOMIC DNA]</scope>
    <source>
        <strain evidence="10 11">San Diego</strain>
    </source>
</reference>
<evidence type="ECO:0000313" key="10">
    <source>
        <dbReference type="EMBL" id="TRY75542.1"/>
    </source>
</evidence>